<keyword evidence="2" id="KW-1185">Reference proteome</keyword>
<accession>A0ABM9YKL1</accession>
<dbReference type="Proteomes" id="UP000018419">
    <property type="component" value="Unassembled WGS sequence"/>
</dbReference>
<evidence type="ECO:0000313" key="1">
    <source>
        <dbReference type="EMBL" id="EET81405.1"/>
    </source>
</evidence>
<sequence length="45" mass="5350">MNDLKQGFSQNVTKFKFNWKFWLNLSVLSLAFLGKKRSDDRISIK</sequence>
<dbReference type="EMBL" id="ACVR01000071">
    <property type="protein sequence ID" value="EET81405.1"/>
    <property type="molecule type" value="Genomic_DNA"/>
</dbReference>
<proteinExistence type="predicted"/>
<protein>
    <submittedName>
        <fullName evidence="1">Uncharacterized protein</fullName>
    </submittedName>
</protein>
<organism evidence="1 2">
    <name type="scientific">Acinetobacter radioresistens SK82</name>
    <dbReference type="NCBI Taxonomy" id="596318"/>
    <lineage>
        <taxon>Bacteria</taxon>
        <taxon>Pseudomonadati</taxon>
        <taxon>Pseudomonadota</taxon>
        <taxon>Gammaproteobacteria</taxon>
        <taxon>Moraxellales</taxon>
        <taxon>Moraxellaceae</taxon>
        <taxon>Acinetobacter</taxon>
    </lineage>
</organism>
<comment type="caution">
    <text evidence="1">The sequence shown here is derived from an EMBL/GenBank/DDBJ whole genome shotgun (WGS) entry which is preliminary data.</text>
</comment>
<name>A0ABM9YKL1_ACIRA</name>
<gene>
    <name evidence="1" type="ORF">ACIRA0001_1324</name>
</gene>
<reference evidence="1 2" key="1">
    <citation type="submission" date="2009-07" db="EMBL/GenBank/DDBJ databases">
        <authorList>
            <person name="Madupu R."/>
            <person name="Durkin A.S."/>
            <person name="Torralba M."/>
            <person name="Methe B."/>
            <person name="Sutton G.G."/>
            <person name="Strausberg R.L."/>
            <person name="Nelson K.E."/>
        </authorList>
    </citation>
    <scope>NUCLEOTIDE SEQUENCE [LARGE SCALE GENOMIC DNA]</scope>
    <source>
        <strain evidence="1 2">SK82</strain>
    </source>
</reference>
<evidence type="ECO:0000313" key="2">
    <source>
        <dbReference type="Proteomes" id="UP000018419"/>
    </source>
</evidence>